<dbReference type="InterPro" id="IPR009057">
    <property type="entry name" value="Homeodomain-like_sf"/>
</dbReference>
<dbReference type="Pfam" id="PF17924">
    <property type="entry name" value="TetR_C_19"/>
    <property type="match status" value="1"/>
</dbReference>
<evidence type="ECO:0000313" key="6">
    <source>
        <dbReference type="Proteomes" id="UP000195141"/>
    </source>
</evidence>
<evidence type="ECO:0000256" key="2">
    <source>
        <dbReference type="PROSITE-ProRule" id="PRU00335"/>
    </source>
</evidence>
<dbReference type="OrthoDB" id="9812484at2"/>
<sequence>MPKQTFYHLPSEKRLMIEAALLDVFFEQHISQVTVTQIVEKTGISRAAFYKYFPTLEDAHLYMIKKIAMTIHQDILRYIEENERDFFGGISEYLRYCGELDHKSDYWKGLKLLIKGENTIMHQRMSPTNDSEMSQEWLGILERNGFQITDSEEAICFLYFVMDIVIDSLTAFIVNDWATEELLKEFSYKKKWLIRGIK</sequence>
<dbReference type="EMBL" id="CP147247">
    <property type="protein sequence ID" value="WYJ91422.1"/>
    <property type="molecule type" value="Genomic_DNA"/>
</dbReference>
<keyword evidence="1 2" id="KW-0238">DNA-binding</keyword>
<reference evidence="5" key="2">
    <citation type="submission" date="2017-05" db="EMBL/GenBank/DDBJ databases">
        <authorList>
            <consortium name="The Broad Institute Genomics Platform"/>
            <consortium name="The Broad Institute Genomic Center for Infectious Diseases"/>
            <person name="Earl A."/>
            <person name="Manson A."/>
            <person name="Schwartman J."/>
            <person name="Gilmore M."/>
            <person name="Abouelleil A."/>
            <person name="Cao P."/>
            <person name="Chapman S."/>
            <person name="Cusick C."/>
            <person name="Shea T."/>
            <person name="Young S."/>
            <person name="Neafsey D."/>
            <person name="Nusbaum C."/>
            <person name="Birren B."/>
        </authorList>
    </citation>
    <scope>NUCLEOTIDE SEQUENCE</scope>
    <source>
        <strain evidence="5">9E7_DIV0242</strain>
    </source>
</reference>
<evidence type="ECO:0000313" key="5">
    <source>
        <dbReference type="EMBL" id="WYJ91422.1"/>
    </source>
</evidence>
<name>A0A242JZK8_9ENTE</name>
<dbReference type="Pfam" id="PF00440">
    <property type="entry name" value="TetR_N"/>
    <property type="match status" value="1"/>
</dbReference>
<keyword evidence="6" id="KW-1185">Reference proteome</keyword>
<dbReference type="Proteomes" id="UP000195141">
    <property type="component" value="Chromosome"/>
</dbReference>
<dbReference type="RefSeq" id="WP_086350840.1">
    <property type="nucleotide sequence ID" value="NZ_CP147247.1"/>
</dbReference>
<proteinExistence type="predicted"/>
<dbReference type="InterPro" id="IPR050624">
    <property type="entry name" value="HTH-type_Tx_Regulator"/>
</dbReference>
<dbReference type="EMBL" id="NGMM01000008">
    <property type="protein sequence ID" value="OTP10561.1"/>
    <property type="molecule type" value="Genomic_DNA"/>
</dbReference>
<dbReference type="SUPFAM" id="SSF46689">
    <property type="entry name" value="Homeodomain-like"/>
    <property type="match status" value="1"/>
</dbReference>
<organism evidence="4">
    <name type="scientific">Candidatus Enterococcus clewellii</name>
    <dbReference type="NCBI Taxonomy" id="1834193"/>
    <lineage>
        <taxon>Bacteria</taxon>
        <taxon>Bacillati</taxon>
        <taxon>Bacillota</taxon>
        <taxon>Bacilli</taxon>
        <taxon>Lactobacillales</taxon>
        <taxon>Enterococcaceae</taxon>
        <taxon>Enterococcus</taxon>
    </lineage>
</organism>
<dbReference type="Gene3D" id="1.10.357.10">
    <property type="entry name" value="Tetracycline Repressor, domain 2"/>
    <property type="match status" value="1"/>
</dbReference>
<evidence type="ECO:0000313" key="4">
    <source>
        <dbReference type="EMBL" id="OTP10561.1"/>
    </source>
</evidence>
<feature type="DNA-binding region" description="H-T-H motif" evidence="2">
    <location>
        <begin position="34"/>
        <end position="53"/>
    </location>
</feature>
<evidence type="ECO:0000256" key="1">
    <source>
        <dbReference type="ARBA" id="ARBA00023125"/>
    </source>
</evidence>
<gene>
    <name evidence="5" type="ORF">A5888_003190</name>
    <name evidence="4" type="ORF">A5888_003859</name>
</gene>
<dbReference type="PROSITE" id="PS50977">
    <property type="entry name" value="HTH_TETR_2"/>
    <property type="match status" value="1"/>
</dbReference>
<feature type="domain" description="HTH tetR-type" evidence="3">
    <location>
        <begin position="11"/>
        <end position="71"/>
    </location>
</feature>
<protein>
    <recommendedName>
        <fullName evidence="3">HTH tetR-type domain-containing protein</fullName>
    </recommendedName>
</protein>
<dbReference type="PANTHER" id="PTHR43479:SF11">
    <property type="entry name" value="ACREF_ENVCD OPERON REPRESSOR-RELATED"/>
    <property type="match status" value="1"/>
</dbReference>
<accession>A0A242JZK8</accession>
<dbReference type="GO" id="GO:0003677">
    <property type="term" value="F:DNA binding"/>
    <property type="evidence" value="ECO:0007669"/>
    <property type="project" value="UniProtKB-UniRule"/>
</dbReference>
<reference evidence="5" key="3">
    <citation type="submission" date="2024-03" db="EMBL/GenBank/DDBJ databases">
        <title>The Genome Sequence of Enterococcus sp. DIV0242b.</title>
        <authorList>
            <consortium name="The Broad Institute Genomics Platform"/>
            <consortium name="The Broad Institute Microbial Omics Core"/>
            <consortium name="The Broad Institute Genomic Center for Infectious Diseases"/>
            <person name="Earl A."/>
            <person name="Manson A."/>
            <person name="Gilmore M."/>
            <person name="Schwartman J."/>
            <person name="Shea T."/>
            <person name="Abouelleil A."/>
            <person name="Cao P."/>
            <person name="Chapman S."/>
            <person name="Cusick C."/>
            <person name="Young S."/>
            <person name="Neafsey D."/>
            <person name="Nusbaum C."/>
            <person name="Birren B."/>
        </authorList>
    </citation>
    <scope>NUCLEOTIDE SEQUENCE</scope>
    <source>
        <strain evidence="5">9E7_DIV0242</strain>
    </source>
</reference>
<evidence type="ECO:0000259" key="3">
    <source>
        <dbReference type="PROSITE" id="PS50977"/>
    </source>
</evidence>
<reference evidence="4" key="1">
    <citation type="submission" date="2017-05" db="EMBL/GenBank/DDBJ databases">
        <title>The Genome Sequence of Enterococcus sp. 9E7_DIV0242.</title>
        <authorList>
            <consortium name="The Broad Institute Genomics Platform"/>
            <consortium name="The Broad Institute Genomic Center for Infectious Diseases"/>
            <person name="Earl A."/>
            <person name="Manson A."/>
            <person name="Schwartman J."/>
            <person name="Gilmore M."/>
            <person name="Abouelleil A."/>
            <person name="Cao P."/>
            <person name="Chapman S."/>
            <person name="Cusick C."/>
            <person name="Shea T."/>
            <person name="Young S."/>
            <person name="Neafsey D."/>
            <person name="Nusbaum C."/>
            <person name="Birren B."/>
        </authorList>
    </citation>
    <scope>NUCLEOTIDE SEQUENCE [LARGE SCALE GENOMIC DNA]</scope>
    <source>
        <strain evidence="4">9E7_DIV0242</strain>
    </source>
</reference>
<dbReference type="AlphaFoldDB" id="A0A242JZK8"/>
<dbReference type="PANTHER" id="PTHR43479">
    <property type="entry name" value="ACREF/ENVCD OPERON REPRESSOR-RELATED"/>
    <property type="match status" value="1"/>
</dbReference>
<dbReference type="InterPro" id="IPR001647">
    <property type="entry name" value="HTH_TetR"/>
</dbReference>